<name>A0ABD2BR71_VESSQ</name>
<dbReference type="Proteomes" id="UP001607302">
    <property type="component" value="Unassembled WGS sequence"/>
</dbReference>
<comment type="caution">
    <text evidence="2">The sequence shown here is derived from an EMBL/GenBank/DDBJ whole genome shotgun (WGS) entry which is preliminary data.</text>
</comment>
<feature type="region of interest" description="Disordered" evidence="1">
    <location>
        <begin position="32"/>
        <end position="83"/>
    </location>
</feature>
<dbReference type="AlphaFoldDB" id="A0ABD2BR71"/>
<evidence type="ECO:0000313" key="3">
    <source>
        <dbReference type="Proteomes" id="UP001607302"/>
    </source>
</evidence>
<evidence type="ECO:0000256" key="1">
    <source>
        <dbReference type="SAM" id="MobiDB-lite"/>
    </source>
</evidence>
<feature type="compositionally biased region" description="Acidic residues" evidence="1">
    <location>
        <begin position="33"/>
        <end position="83"/>
    </location>
</feature>
<protein>
    <submittedName>
        <fullName evidence="2">Uncharacterized protein</fullName>
    </submittedName>
</protein>
<gene>
    <name evidence="2" type="ORF">V1478_002911</name>
</gene>
<accession>A0ABD2BR71</accession>
<keyword evidence="3" id="KW-1185">Reference proteome</keyword>
<reference evidence="2 3" key="1">
    <citation type="journal article" date="2024" name="Ann. Entomol. Soc. Am.">
        <title>Genomic analyses of the southern and eastern yellowjacket wasps (Hymenoptera: Vespidae) reveal evolutionary signatures of social life.</title>
        <authorList>
            <person name="Catto M.A."/>
            <person name="Caine P.B."/>
            <person name="Orr S.E."/>
            <person name="Hunt B.G."/>
            <person name="Goodisman M.A.D."/>
        </authorList>
    </citation>
    <scope>NUCLEOTIDE SEQUENCE [LARGE SCALE GENOMIC DNA]</scope>
    <source>
        <strain evidence="2">233</strain>
        <tissue evidence="2">Head and thorax</tissue>
    </source>
</reference>
<organism evidence="2 3">
    <name type="scientific">Vespula squamosa</name>
    <name type="common">Southern yellow jacket</name>
    <name type="synonym">Wasp</name>
    <dbReference type="NCBI Taxonomy" id="30214"/>
    <lineage>
        <taxon>Eukaryota</taxon>
        <taxon>Metazoa</taxon>
        <taxon>Ecdysozoa</taxon>
        <taxon>Arthropoda</taxon>
        <taxon>Hexapoda</taxon>
        <taxon>Insecta</taxon>
        <taxon>Pterygota</taxon>
        <taxon>Neoptera</taxon>
        <taxon>Endopterygota</taxon>
        <taxon>Hymenoptera</taxon>
        <taxon>Apocrita</taxon>
        <taxon>Aculeata</taxon>
        <taxon>Vespoidea</taxon>
        <taxon>Vespidae</taxon>
        <taxon>Vespinae</taxon>
        <taxon>Vespula</taxon>
    </lineage>
</organism>
<proteinExistence type="predicted"/>
<evidence type="ECO:0000313" key="2">
    <source>
        <dbReference type="EMBL" id="KAL2735271.1"/>
    </source>
</evidence>
<dbReference type="EMBL" id="JAUDFV010000064">
    <property type="protein sequence ID" value="KAL2735271.1"/>
    <property type="molecule type" value="Genomic_DNA"/>
</dbReference>
<sequence>MVYVVAWNVDRCFYGSLVNDVFLLDKISTIIADDGDDADDEDDENSSINDTLEEEEEKEEGEGEGEEEEEEEEALLREEEEIVDRERARDITMHYILTTEDVGKL</sequence>